<proteinExistence type="predicted"/>
<evidence type="ECO:0000313" key="2">
    <source>
        <dbReference type="Proteomes" id="UP000315295"/>
    </source>
</evidence>
<organism evidence="1 2">
    <name type="scientific">Malus baccata</name>
    <name type="common">Siberian crab apple</name>
    <name type="synonym">Pyrus baccata</name>
    <dbReference type="NCBI Taxonomy" id="106549"/>
    <lineage>
        <taxon>Eukaryota</taxon>
        <taxon>Viridiplantae</taxon>
        <taxon>Streptophyta</taxon>
        <taxon>Embryophyta</taxon>
        <taxon>Tracheophyta</taxon>
        <taxon>Spermatophyta</taxon>
        <taxon>Magnoliopsida</taxon>
        <taxon>eudicotyledons</taxon>
        <taxon>Gunneridae</taxon>
        <taxon>Pentapetalae</taxon>
        <taxon>rosids</taxon>
        <taxon>fabids</taxon>
        <taxon>Rosales</taxon>
        <taxon>Rosaceae</taxon>
        <taxon>Amygdaloideae</taxon>
        <taxon>Maleae</taxon>
        <taxon>Malus</taxon>
    </lineage>
</organism>
<dbReference type="EMBL" id="VIEB01000256">
    <property type="protein sequence ID" value="TQD98221.1"/>
    <property type="molecule type" value="Genomic_DNA"/>
</dbReference>
<sequence>MARVRSEEEGETFAHSCQHFLIDAPFGGKLATTSEVPCLPLLTLNVHVPGFTLVLNCYMVGICNLTLASFCIITCFELLNKWYGADLGIQECFTPCGRVSILIRSFNLGQVLDGLPTSLTCLAMTNAGTKMSWLSKVNGRVTFLSPEFEMFPPSVFDTTAPTTHISDLALVDARAAKDGRDMVKTPKVLKTEKKLKVRLSLPRKSLTLWGVLAFLRGKLIKCLRSRIHPIRARID</sequence>
<reference evidence="1 2" key="1">
    <citation type="journal article" date="2019" name="G3 (Bethesda)">
        <title>Sequencing of a Wild Apple (Malus baccata) Genome Unravels the Differences Between Cultivated and Wild Apple Species Regarding Disease Resistance and Cold Tolerance.</title>
        <authorList>
            <person name="Chen X."/>
        </authorList>
    </citation>
    <scope>NUCLEOTIDE SEQUENCE [LARGE SCALE GENOMIC DNA]</scope>
    <source>
        <strain evidence="2">cv. Shandingzi</strain>
        <tissue evidence="1">Leaves</tissue>
    </source>
</reference>
<comment type="caution">
    <text evidence="1">The sequence shown here is derived from an EMBL/GenBank/DDBJ whole genome shotgun (WGS) entry which is preliminary data.</text>
</comment>
<dbReference type="Proteomes" id="UP000315295">
    <property type="component" value="Unassembled WGS sequence"/>
</dbReference>
<evidence type="ECO:0000313" key="1">
    <source>
        <dbReference type="EMBL" id="TQD98221.1"/>
    </source>
</evidence>
<accession>A0A540MHK6</accession>
<dbReference type="AlphaFoldDB" id="A0A540MHK6"/>
<protein>
    <submittedName>
        <fullName evidence="1">Uncharacterized protein</fullName>
    </submittedName>
</protein>
<keyword evidence="2" id="KW-1185">Reference proteome</keyword>
<name>A0A540MHK6_MALBA</name>
<gene>
    <name evidence="1" type="ORF">C1H46_016175</name>
</gene>